<dbReference type="InterPro" id="IPR017517">
    <property type="entry name" value="Maleyloyr_isom"/>
</dbReference>
<dbReference type="Gene3D" id="1.20.120.450">
    <property type="entry name" value="dinb family like domain"/>
    <property type="match status" value="1"/>
</dbReference>
<evidence type="ECO:0000313" key="3">
    <source>
        <dbReference type="EMBL" id="NNU16173.1"/>
    </source>
</evidence>
<dbReference type="EMBL" id="JABFCX010000002">
    <property type="protein sequence ID" value="NNU16173.1"/>
    <property type="molecule type" value="Genomic_DNA"/>
</dbReference>
<proteinExistence type="predicted"/>
<dbReference type="SUPFAM" id="SSF109854">
    <property type="entry name" value="DinB/YfiT-like putative metalloenzymes"/>
    <property type="match status" value="1"/>
</dbReference>
<sequence length="266" mass="29537">MREADFFLEESEALDRAITGGDLAHDATTLFKEWTVDQILRHLHMWNEAATLSLQDPEGFMAMLQEALPKMATTGLRSYEDERYGDLSGECLRETWIAGARATADAFRNADPEARLPWVGPPMSAQSSISARLMETWAHGQAVFDALGRDRQDEDRIYPIAELGVRTFGWTYSVRGEERPGVKPHVRLTAPSGEVWTFNDEQADERIEGPATAFCQVVTQTRNIADVPLEVTGSAAKDWMSKAQCFAGAPETPPPPGLRRKAERAA</sequence>
<feature type="domain" description="Mycothiol-dependent maleylpyruvate isomerase metal-binding" evidence="2">
    <location>
        <begin position="10"/>
        <end position="143"/>
    </location>
</feature>
<protein>
    <submittedName>
        <fullName evidence="3">TIGR03084 family protein</fullName>
    </submittedName>
</protein>
<reference evidence="3 4" key="1">
    <citation type="submission" date="2020-05" db="EMBL/GenBank/DDBJ databases">
        <title>Parvularcula mediterraneae sp. nov., isolated from polypropylene straw from shallow seawater of the seashore of Laganas in Zakynthos island, Greece.</title>
        <authorList>
            <person name="Szabo I."/>
            <person name="Al-Omari J."/>
            <person name="Rado J."/>
            <person name="Szerdahelyi G.S."/>
        </authorList>
    </citation>
    <scope>NUCLEOTIDE SEQUENCE [LARGE SCALE GENOMIC DNA]</scope>
    <source>
        <strain evidence="3 4">ZS-1/3</strain>
    </source>
</reference>
<dbReference type="GO" id="GO:0046872">
    <property type="term" value="F:metal ion binding"/>
    <property type="evidence" value="ECO:0007669"/>
    <property type="project" value="InterPro"/>
</dbReference>
<dbReference type="NCBIfam" id="TIGR03084">
    <property type="entry name" value="TIGR03084 family metal-binding protein"/>
    <property type="match status" value="1"/>
</dbReference>
<dbReference type="AlphaFoldDB" id="A0A7Y3RLB2"/>
<organism evidence="3 4">
    <name type="scientific">Parvularcula mediterranea</name>
    <dbReference type="NCBI Taxonomy" id="2732508"/>
    <lineage>
        <taxon>Bacteria</taxon>
        <taxon>Pseudomonadati</taxon>
        <taxon>Pseudomonadota</taxon>
        <taxon>Alphaproteobacteria</taxon>
        <taxon>Parvularculales</taxon>
        <taxon>Parvularculaceae</taxon>
        <taxon>Parvularcula</taxon>
    </lineage>
</organism>
<name>A0A7Y3RLB2_9PROT</name>
<dbReference type="NCBIfam" id="TIGR03083">
    <property type="entry name" value="maleylpyruvate isomerase family mycothiol-dependent enzyme"/>
    <property type="match status" value="1"/>
</dbReference>
<evidence type="ECO:0000256" key="1">
    <source>
        <dbReference type="SAM" id="MobiDB-lite"/>
    </source>
</evidence>
<evidence type="ECO:0000259" key="2">
    <source>
        <dbReference type="Pfam" id="PF11716"/>
    </source>
</evidence>
<dbReference type="InterPro" id="IPR034660">
    <property type="entry name" value="DinB/YfiT-like"/>
</dbReference>
<evidence type="ECO:0000313" key="4">
    <source>
        <dbReference type="Proteomes" id="UP000536835"/>
    </source>
</evidence>
<dbReference type="Proteomes" id="UP000536835">
    <property type="component" value="Unassembled WGS sequence"/>
</dbReference>
<feature type="region of interest" description="Disordered" evidence="1">
    <location>
        <begin position="246"/>
        <end position="266"/>
    </location>
</feature>
<dbReference type="InterPro" id="IPR017518">
    <property type="entry name" value="CHP03084"/>
</dbReference>
<keyword evidence="4" id="KW-1185">Reference proteome</keyword>
<dbReference type="Pfam" id="PF11716">
    <property type="entry name" value="MDMPI_N"/>
    <property type="match status" value="1"/>
</dbReference>
<comment type="caution">
    <text evidence="3">The sequence shown here is derived from an EMBL/GenBank/DDBJ whole genome shotgun (WGS) entry which is preliminary data.</text>
</comment>
<dbReference type="InterPro" id="IPR024344">
    <property type="entry name" value="MDMPI_metal-binding"/>
</dbReference>
<accession>A0A7Y3RLB2</accession>
<gene>
    <name evidence="3" type="ORF">HK107_07550</name>
</gene>